<proteinExistence type="predicted"/>
<accession>A0A9D9IXC3</accession>
<dbReference type="Proteomes" id="UP000823769">
    <property type="component" value="Unassembled WGS sequence"/>
</dbReference>
<protein>
    <submittedName>
        <fullName evidence="1">Uncharacterized protein</fullName>
    </submittedName>
</protein>
<dbReference type="EMBL" id="JADILW010000026">
    <property type="protein sequence ID" value="MBO8479814.1"/>
    <property type="molecule type" value="Genomic_DNA"/>
</dbReference>
<reference evidence="1" key="2">
    <citation type="journal article" date="2021" name="PeerJ">
        <title>Extensive microbial diversity within the chicken gut microbiome revealed by metagenomics and culture.</title>
        <authorList>
            <person name="Gilroy R."/>
            <person name="Ravi A."/>
            <person name="Getino M."/>
            <person name="Pursley I."/>
            <person name="Horton D.L."/>
            <person name="Alikhan N.F."/>
            <person name="Baker D."/>
            <person name="Gharbi K."/>
            <person name="Hall N."/>
            <person name="Watson M."/>
            <person name="Adriaenssens E.M."/>
            <person name="Foster-Nyarko E."/>
            <person name="Jarju S."/>
            <person name="Secka A."/>
            <person name="Antonio M."/>
            <person name="Oren A."/>
            <person name="Chaudhuri R.R."/>
            <person name="La Ragione R."/>
            <person name="Hildebrand F."/>
            <person name="Pallen M.J."/>
        </authorList>
    </citation>
    <scope>NUCLEOTIDE SEQUENCE</scope>
    <source>
        <strain evidence="1">B3-1481</strain>
    </source>
</reference>
<sequence>MAAVDCFIVYSHLRLLELSSWYLRSKDIFIINIKEKLFRISSSAVRRLFASREVPLRSIDISSLRCEISPAHSRGRLASPEANSLRAAKVNELI</sequence>
<evidence type="ECO:0000313" key="1">
    <source>
        <dbReference type="EMBL" id="MBO8479814.1"/>
    </source>
</evidence>
<reference evidence="1" key="1">
    <citation type="submission" date="2020-10" db="EMBL/GenBank/DDBJ databases">
        <authorList>
            <person name="Gilroy R."/>
        </authorList>
    </citation>
    <scope>NUCLEOTIDE SEQUENCE</scope>
    <source>
        <strain evidence="1">B3-1481</strain>
    </source>
</reference>
<gene>
    <name evidence="1" type="ORF">IAB76_01685</name>
</gene>
<name>A0A9D9IXC3_9BACT</name>
<comment type="caution">
    <text evidence="1">The sequence shown here is derived from an EMBL/GenBank/DDBJ whole genome shotgun (WGS) entry which is preliminary data.</text>
</comment>
<evidence type="ECO:0000313" key="2">
    <source>
        <dbReference type="Proteomes" id="UP000823769"/>
    </source>
</evidence>
<dbReference type="AlphaFoldDB" id="A0A9D9IXC3"/>
<organism evidence="1 2">
    <name type="scientific">Candidatus Cryptobacteroides avistercoris</name>
    <dbReference type="NCBI Taxonomy" id="2840758"/>
    <lineage>
        <taxon>Bacteria</taxon>
        <taxon>Pseudomonadati</taxon>
        <taxon>Bacteroidota</taxon>
        <taxon>Bacteroidia</taxon>
        <taxon>Bacteroidales</taxon>
        <taxon>Candidatus Cryptobacteroides</taxon>
    </lineage>
</organism>